<evidence type="ECO:0000313" key="3">
    <source>
        <dbReference type="Proteomes" id="UP001499863"/>
    </source>
</evidence>
<sequence>MNPAPLLSAAACVTLAVGALAIAHRVRPAVPEGEPPPEPHPVLSSIGSGLLSGFILLTGFLVATGWAARTTGTLPPRTLYAADLAAGTAVLLYPALAGLPFTPRYTTAVTFFAALVGYTLSLAVQLRP</sequence>
<evidence type="ECO:0000256" key="1">
    <source>
        <dbReference type="SAM" id="Phobius"/>
    </source>
</evidence>
<name>A0ABP4IW93_9ACTN</name>
<evidence type="ECO:0000313" key="2">
    <source>
        <dbReference type="EMBL" id="GAA1398371.1"/>
    </source>
</evidence>
<proteinExistence type="predicted"/>
<keyword evidence="1" id="KW-1133">Transmembrane helix</keyword>
<dbReference type="Proteomes" id="UP001499863">
    <property type="component" value="Unassembled WGS sequence"/>
</dbReference>
<keyword evidence="3" id="KW-1185">Reference proteome</keyword>
<comment type="caution">
    <text evidence="2">The sequence shown here is derived from an EMBL/GenBank/DDBJ whole genome shotgun (WGS) entry which is preliminary data.</text>
</comment>
<keyword evidence="1" id="KW-0812">Transmembrane</keyword>
<evidence type="ECO:0008006" key="4">
    <source>
        <dbReference type="Google" id="ProtNLM"/>
    </source>
</evidence>
<dbReference type="RefSeq" id="WP_344337223.1">
    <property type="nucleotide sequence ID" value="NZ_BAAAKJ010000200.1"/>
</dbReference>
<feature type="transmembrane region" description="Helical" evidence="1">
    <location>
        <begin position="105"/>
        <end position="124"/>
    </location>
</feature>
<keyword evidence="1" id="KW-0472">Membrane</keyword>
<reference evidence="3" key="1">
    <citation type="journal article" date="2019" name="Int. J. Syst. Evol. Microbiol.">
        <title>The Global Catalogue of Microorganisms (GCM) 10K type strain sequencing project: providing services to taxonomists for standard genome sequencing and annotation.</title>
        <authorList>
            <consortium name="The Broad Institute Genomics Platform"/>
            <consortium name="The Broad Institute Genome Sequencing Center for Infectious Disease"/>
            <person name="Wu L."/>
            <person name="Ma J."/>
        </authorList>
    </citation>
    <scope>NUCLEOTIDE SEQUENCE [LARGE SCALE GENOMIC DNA]</scope>
    <source>
        <strain evidence="3">JCM 12393</strain>
    </source>
</reference>
<accession>A0ABP4IW93</accession>
<protein>
    <recommendedName>
        <fullName evidence="4">Integral membrane protein</fullName>
    </recommendedName>
</protein>
<feature type="transmembrane region" description="Helical" evidence="1">
    <location>
        <begin position="79"/>
        <end position="99"/>
    </location>
</feature>
<organism evidence="2 3">
    <name type="scientific">Kitasatospora putterlickiae</name>
    <dbReference type="NCBI Taxonomy" id="221725"/>
    <lineage>
        <taxon>Bacteria</taxon>
        <taxon>Bacillati</taxon>
        <taxon>Actinomycetota</taxon>
        <taxon>Actinomycetes</taxon>
        <taxon>Kitasatosporales</taxon>
        <taxon>Streptomycetaceae</taxon>
        <taxon>Kitasatospora</taxon>
    </lineage>
</organism>
<feature type="transmembrane region" description="Helical" evidence="1">
    <location>
        <begin position="45"/>
        <end position="67"/>
    </location>
</feature>
<gene>
    <name evidence="2" type="ORF">GCM10009639_36830</name>
</gene>
<dbReference type="EMBL" id="BAAAKJ010000200">
    <property type="protein sequence ID" value="GAA1398371.1"/>
    <property type="molecule type" value="Genomic_DNA"/>
</dbReference>